<dbReference type="PANTHER" id="PTHR42756:SF1">
    <property type="entry name" value="TRANSCRIPTIONAL REPRESSOR OF EMRAB OPERON"/>
    <property type="match status" value="1"/>
</dbReference>
<dbReference type="PANTHER" id="PTHR42756">
    <property type="entry name" value="TRANSCRIPTIONAL REGULATOR, MARR"/>
    <property type="match status" value="1"/>
</dbReference>
<dbReference type="SMART" id="SM00347">
    <property type="entry name" value="HTH_MARR"/>
    <property type="match status" value="1"/>
</dbReference>
<dbReference type="GO" id="GO:0003700">
    <property type="term" value="F:DNA-binding transcription factor activity"/>
    <property type="evidence" value="ECO:0007669"/>
    <property type="project" value="InterPro"/>
</dbReference>
<dbReference type="SUPFAM" id="SSF46785">
    <property type="entry name" value="Winged helix' DNA-binding domain"/>
    <property type="match status" value="1"/>
</dbReference>
<evidence type="ECO:0000313" key="6">
    <source>
        <dbReference type="Proteomes" id="UP000462363"/>
    </source>
</evidence>
<dbReference type="AlphaFoldDB" id="A0A844F6V2"/>
<comment type="caution">
    <text evidence="5">The sequence shown here is derived from an EMBL/GenBank/DDBJ whole genome shotgun (WGS) entry which is preliminary data.</text>
</comment>
<dbReference type="InterPro" id="IPR036390">
    <property type="entry name" value="WH_DNA-bd_sf"/>
</dbReference>
<dbReference type="Proteomes" id="UP000462363">
    <property type="component" value="Unassembled WGS sequence"/>
</dbReference>
<organism evidence="5 6">
    <name type="scientific">Clostridium scindens (strain JCM 10418 / VPI 12708)</name>
    <dbReference type="NCBI Taxonomy" id="29347"/>
    <lineage>
        <taxon>Bacteria</taxon>
        <taxon>Bacillati</taxon>
        <taxon>Bacillota</taxon>
        <taxon>Clostridia</taxon>
        <taxon>Lachnospirales</taxon>
        <taxon>Lachnospiraceae</taxon>
    </lineage>
</organism>
<dbReference type="Gene3D" id="1.10.10.10">
    <property type="entry name" value="Winged helix-like DNA-binding domain superfamily/Winged helix DNA-binding domain"/>
    <property type="match status" value="1"/>
</dbReference>
<evidence type="ECO:0000256" key="1">
    <source>
        <dbReference type="ARBA" id="ARBA00023015"/>
    </source>
</evidence>
<evidence type="ECO:0000256" key="3">
    <source>
        <dbReference type="ARBA" id="ARBA00023163"/>
    </source>
</evidence>
<dbReference type="InterPro" id="IPR000835">
    <property type="entry name" value="HTH_MarR-typ"/>
</dbReference>
<feature type="domain" description="HTH marR-type" evidence="4">
    <location>
        <begin position="1"/>
        <end position="150"/>
    </location>
</feature>
<dbReference type="GeneID" id="62696143"/>
<dbReference type="PROSITE" id="PS50995">
    <property type="entry name" value="HTH_MARR_2"/>
    <property type="match status" value="1"/>
</dbReference>
<gene>
    <name evidence="5" type="ORF">FYJ37_12475</name>
</gene>
<evidence type="ECO:0000313" key="5">
    <source>
        <dbReference type="EMBL" id="MSS41143.1"/>
    </source>
</evidence>
<proteinExistence type="predicted"/>
<keyword evidence="2" id="KW-0238">DNA-binding</keyword>
<keyword evidence="3" id="KW-0804">Transcription</keyword>
<sequence>MKKENPVTYERMGTSLDWIKKLIFAGIFIQENKLHAIFDRYNEMSSKQWLLMAVSASFDAPPVLTTLAGAMGCSRQNVKKLAVNLEKVGYIKLEKSDADARALCVKMTAKGMKFAEYMADVTDDVHAAMFGEFTEEEIRKYYQLSIKLMHGINHLEAYFQNQRKGEAEL</sequence>
<reference evidence="5 6" key="1">
    <citation type="submission" date="2019-08" db="EMBL/GenBank/DDBJ databases">
        <title>In-depth cultivation of the pig gut microbiome towards novel bacterial diversity and tailored functional studies.</title>
        <authorList>
            <person name="Wylensek D."/>
            <person name="Hitch T.C.A."/>
            <person name="Clavel T."/>
        </authorList>
    </citation>
    <scope>NUCLEOTIDE SEQUENCE [LARGE SCALE GENOMIC DNA]</scope>
    <source>
        <strain evidence="5 6">BL-389-WT-3D</strain>
    </source>
</reference>
<dbReference type="GO" id="GO:0003677">
    <property type="term" value="F:DNA binding"/>
    <property type="evidence" value="ECO:0007669"/>
    <property type="project" value="UniProtKB-KW"/>
</dbReference>
<evidence type="ECO:0000259" key="4">
    <source>
        <dbReference type="PROSITE" id="PS50995"/>
    </source>
</evidence>
<dbReference type="InterPro" id="IPR036388">
    <property type="entry name" value="WH-like_DNA-bd_sf"/>
</dbReference>
<dbReference type="EMBL" id="VUMB01000027">
    <property type="protein sequence ID" value="MSS41143.1"/>
    <property type="molecule type" value="Genomic_DNA"/>
</dbReference>
<protein>
    <submittedName>
        <fullName evidence="5">MarR family transcriptional regulator</fullName>
    </submittedName>
</protein>
<keyword evidence="1" id="KW-0805">Transcription regulation</keyword>
<evidence type="ECO:0000256" key="2">
    <source>
        <dbReference type="ARBA" id="ARBA00023125"/>
    </source>
</evidence>
<name>A0A844F6V2_CLOSV</name>
<accession>A0A844F6V2</accession>
<dbReference type="RefSeq" id="WP_004608153.1">
    <property type="nucleotide sequence ID" value="NZ_AP024846.1"/>
</dbReference>